<evidence type="ECO:0000256" key="2">
    <source>
        <dbReference type="ARBA" id="ARBA00007812"/>
    </source>
</evidence>
<evidence type="ECO:0008006" key="6">
    <source>
        <dbReference type="Google" id="ProtNLM"/>
    </source>
</evidence>
<dbReference type="GO" id="GO:0005948">
    <property type="term" value="C:acetolactate synthase complex"/>
    <property type="evidence" value="ECO:0007669"/>
    <property type="project" value="TreeGrafter"/>
</dbReference>
<dbReference type="AlphaFoldDB" id="A0A0F8Z6X9"/>
<dbReference type="GO" id="GO:0009097">
    <property type="term" value="P:isoleucine biosynthetic process"/>
    <property type="evidence" value="ECO:0007669"/>
    <property type="project" value="TreeGrafter"/>
</dbReference>
<dbReference type="GO" id="GO:0009099">
    <property type="term" value="P:L-valine biosynthetic process"/>
    <property type="evidence" value="ECO:0007669"/>
    <property type="project" value="TreeGrafter"/>
</dbReference>
<dbReference type="GO" id="GO:0000287">
    <property type="term" value="F:magnesium ion binding"/>
    <property type="evidence" value="ECO:0007669"/>
    <property type="project" value="InterPro"/>
</dbReference>
<name>A0A0F8Z6X9_9ZZZZ</name>
<dbReference type="PANTHER" id="PTHR18968">
    <property type="entry name" value="THIAMINE PYROPHOSPHATE ENZYMES"/>
    <property type="match status" value="1"/>
</dbReference>
<dbReference type="Gene3D" id="3.40.50.970">
    <property type="match status" value="2"/>
</dbReference>
<dbReference type="Pfam" id="PF00205">
    <property type="entry name" value="TPP_enzyme_M"/>
    <property type="match status" value="1"/>
</dbReference>
<evidence type="ECO:0000259" key="4">
    <source>
        <dbReference type="Pfam" id="PF02775"/>
    </source>
</evidence>
<dbReference type="CDD" id="cd07035">
    <property type="entry name" value="TPP_PYR_POX_like"/>
    <property type="match status" value="1"/>
</dbReference>
<proteinExistence type="inferred from homology"/>
<comment type="similarity">
    <text evidence="2">Belongs to the TPP enzyme family.</text>
</comment>
<dbReference type="InterPro" id="IPR012000">
    <property type="entry name" value="Thiamin_PyroP_enz_cen_dom"/>
</dbReference>
<dbReference type="InterPro" id="IPR011766">
    <property type="entry name" value="TPP_enzyme_TPP-bd"/>
</dbReference>
<organism evidence="5">
    <name type="scientific">marine sediment metagenome</name>
    <dbReference type="NCBI Taxonomy" id="412755"/>
    <lineage>
        <taxon>unclassified sequences</taxon>
        <taxon>metagenomes</taxon>
        <taxon>ecological metagenomes</taxon>
    </lineage>
</organism>
<feature type="domain" description="Thiamine pyrophosphate enzyme central" evidence="3">
    <location>
        <begin position="100"/>
        <end position="227"/>
    </location>
</feature>
<gene>
    <name evidence="5" type="ORF">LCGC14_3070210</name>
</gene>
<dbReference type="PANTHER" id="PTHR18968:SF166">
    <property type="entry name" value="2-HYDROXYACYL-COA LYASE 2"/>
    <property type="match status" value="1"/>
</dbReference>
<dbReference type="EMBL" id="LAZR01065282">
    <property type="protein sequence ID" value="KKK55871.1"/>
    <property type="molecule type" value="Genomic_DNA"/>
</dbReference>
<feature type="non-terminal residue" evidence="5">
    <location>
        <position position="1"/>
    </location>
</feature>
<feature type="domain" description="Thiamine pyrophosphate enzyme TPP-binding" evidence="4">
    <location>
        <begin position="289"/>
        <end position="349"/>
    </location>
</feature>
<dbReference type="SUPFAM" id="SSF52467">
    <property type="entry name" value="DHS-like NAD/FAD-binding domain"/>
    <property type="match status" value="1"/>
</dbReference>
<sequence length="350" mass="39310">PMLVIGGRSPLMRFEMGALQEMDQVELLRPITKWARCLYETQRIPEYIASAFRAALTGRQGPVFLEIPTDVLFRKVEENDVYFPQSYRPQGRVYPDPKAVKQAAEIIARAERPLVMAGSAIYWQDAHQELRRFIELAHAPAYLNAMGRGSISQEHPLFFSRTRRNALGKADAIVVIGTPLDFRLAYGKRFNPEARTVQIDTDPQELARNRDIDVPIEGDAKAALEMLIGELEGVKADHKEWISGLREGENKVRAQMEEWMNSDREPIHPLRLCREMAEFVDDNTIVIGDGGDIVNQAARILPINHPGQWYDPGPMGTLGVGTGFCMAVHSVYPEKRILMVNGDGTFGLNG</sequence>
<dbReference type="GO" id="GO:0030976">
    <property type="term" value="F:thiamine pyrophosphate binding"/>
    <property type="evidence" value="ECO:0007669"/>
    <property type="project" value="InterPro"/>
</dbReference>
<reference evidence="5" key="1">
    <citation type="journal article" date="2015" name="Nature">
        <title>Complex archaea that bridge the gap between prokaryotes and eukaryotes.</title>
        <authorList>
            <person name="Spang A."/>
            <person name="Saw J.H."/>
            <person name="Jorgensen S.L."/>
            <person name="Zaremba-Niedzwiedzka K."/>
            <person name="Martijn J."/>
            <person name="Lind A.E."/>
            <person name="van Eijk R."/>
            <person name="Schleper C."/>
            <person name="Guy L."/>
            <person name="Ettema T.J."/>
        </authorList>
    </citation>
    <scope>NUCLEOTIDE SEQUENCE</scope>
</reference>
<evidence type="ECO:0000256" key="1">
    <source>
        <dbReference type="ARBA" id="ARBA00001964"/>
    </source>
</evidence>
<accession>A0A0F8Z6X9</accession>
<dbReference type="InterPro" id="IPR029035">
    <property type="entry name" value="DHS-like_NAD/FAD-binding_dom"/>
</dbReference>
<evidence type="ECO:0000259" key="3">
    <source>
        <dbReference type="Pfam" id="PF00205"/>
    </source>
</evidence>
<protein>
    <recommendedName>
        <fullName evidence="6">Thiamine pyrophosphate enzyme central domain-containing protein</fullName>
    </recommendedName>
</protein>
<dbReference type="InterPro" id="IPR029061">
    <property type="entry name" value="THDP-binding"/>
</dbReference>
<dbReference type="GO" id="GO:0003984">
    <property type="term" value="F:acetolactate synthase activity"/>
    <property type="evidence" value="ECO:0007669"/>
    <property type="project" value="TreeGrafter"/>
</dbReference>
<dbReference type="SUPFAM" id="SSF52518">
    <property type="entry name" value="Thiamin diphosphate-binding fold (THDP-binding)"/>
    <property type="match status" value="2"/>
</dbReference>
<dbReference type="GO" id="GO:0050660">
    <property type="term" value="F:flavin adenine dinucleotide binding"/>
    <property type="evidence" value="ECO:0007669"/>
    <property type="project" value="TreeGrafter"/>
</dbReference>
<dbReference type="InterPro" id="IPR045229">
    <property type="entry name" value="TPP_enz"/>
</dbReference>
<feature type="non-terminal residue" evidence="5">
    <location>
        <position position="350"/>
    </location>
</feature>
<comment type="cofactor">
    <cofactor evidence="1">
        <name>thiamine diphosphate</name>
        <dbReference type="ChEBI" id="CHEBI:58937"/>
    </cofactor>
</comment>
<dbReference type="Gene3D" id="3.40.50.1220">
    <property type="entry name" value="TPP-binding domain"/>
    <property type="match status" value="1"/>
</dbReference>
<comment type="caution">
    <text evidence="5">The sequence shown here is derived from an EMBL/GenBank/DDBJ whole genome shotgun (WGS) entry which is preliminary data.</text>
</comment>
<evidence type="ECO:0000313" key="5">
    <source>
        <dbReference type="EMBL" id="KKK55871.1"/>
    </source>
</evidence>
<dbReference type="Pfam" id="PF02775">
    <property type="entry name" value="TPP_enzyme_C"/>
    <property type="match status" value="1"/>
</dbReference>